<dbReference type="EMBL" id="CP001291">
    <property type="protein sequence ID" value="ACK72448.1"/>
    <property type="molecule type" value="Genomic_DNA"/>
</dbReference>
<dbReference type="RefSeq" id="WP_015956033.1">
    <property type="nucleotide sequence ID" value="NC_011729.1"/>
</dbReference>
<dbReference type="HOGENOM" id="CLU_172539_1_0_3"/>
<protein>
    <recommendedName>
        <fullName evidence="1">DUF7734 domain-containing protein</fullName>
    </recommendedName>
</protein>
<reference evidence="3" key="1">
    <citation type="journal article" date="2011" name="MBio">
        <title>Novel metabolic attributes of the genus Cyanothece, comprising a group of unicellular nitrogen-fixing Cyanobacteria.</title>
        <authorList>
            <person name="Bandyopadhyay A."/>
            <person name="Elvitigala T."/>
            <person name="Welsh E."/>
            <person name="Stockel J."/>
            <person name="Liberton M."/>
            <person name="Min H."/>
            <person name="Sherman L.A."/>
            <person name="Pakrasi H.B."/>
        </authorList>
    </citation>
    <scope>NUCLEOTIDE SEQUENCE [LARGE SCALE GENOMIC DNA]</scope>
    <source>
        <strain evidence="3">PCC 7424</strain>
    </source>
</reference>
<gene>
    <name evidence="2" type="ordered locus">PCC7424_4075</name>
</gene>
<dbReference type="PANTHER" id="PTHR36729:SF2">
    <property type="entry name" value="EXPRESSED PROTEIN"/>
    <property type="match status" value="1"/>
</dbReference>
<dbReference type="AlphaFoldDB" id="B7KL76"/>
<dbReference type="Pfam" id="PF24869">
    <property type="entry name" value="DUF7734"/>
    <property type="match status" value="1"/>
</dbReference>
<proteinExistence type="predicted"/>
<keyword evidence="3" id="KW-1185">Reference proteome</keyword>
<accession>B7KL76</accession>
<dbReference type="InterPro" id="IPR056636">
    <property type="entry name" value="DUF7734"/>
</dbReference>
<evidence type="ECO:0000313" key="3">
    <source>
        <dbReference type="Proteomes" id="UP000002384"/>
    </source>
</evidence>
<name>B7KL76_GLOC7</name>
<dbReference type="Proteomes" id="UP000002384">
    <property type="component" value="Chromosome"/>
</dbReference>
<dbReference type="KEGG" id="cyc:PCC7424_4075"/>
<dbReference type="eggNOG" id="ENOG5032S41">
    <property type="taxonomic scope" value="Bacteria"/>
</dbReference>
<organism evidence="2 3">
    <name type="scientific">Gloeothece citriformis (strain PCC 7424)</name>
    <name type="common">Cyanothece sp. (strain PCC 7424)</name>
    <dbReference type="NCBI Taxonomy" id="65393"/>
    <lineage>
        <taxon>Bacteria</taxon>
        <taxon>Bacillati</taxon>
        <taxon>Cyanobacteriota</taxon>
        <taxon>Cyanophyceae</taxon>
        <taxon>Oscillatoriophycideae</taxon>
        <taxon>Chroococcales</taxon>
        <taxon>Aphanothecaceae</taxon>
        <taxon>Gloeothece</taxon>
        <taxon>Gloeothece citriformis</taxon>
    </lineage>
</organism>
<evidence type="ECO:0000313" key="2">
    <source>
        <dbReference type="EMBL" id="ACK72448.1"/>
    </source>
</evidence>
<dbReference type="STRING" id="65393.PCC7424_4075"/>
<sequence>MKNSREKRLEQYTLKRPQEVLLLEIQLEDETDQILIFKGFSSSLMRPTAFDPEVAVLPETAKIMTIDRLESPYNPSNPRYIQTGLTWQEMEELLSQINV</sequence>
<feature type="domain" description="DUF7734" evidence="1">
    <location>
        <begin position="7"/>
        <end position="94"/>
    </location>
</feature>
<evidence type="ECO:0000259" key="1">
    <source>
        <dbReference type="Pfam" id="PF24869"/>
    </source>
</evidence>
<dbReference type="OrthoDB" id="463229at2"/>
<dbReference type="PANTHER" id="PTHR36729">
    <property type="entry name" value="EXPRESSED PROTEIN"/>
    <property type="match status" value="1"/>
</dbReference>